<protein>
    <submittedName>
        <fullName evidence="2">Uncharacterized protein</fullName>
    </submittedName>
</protein>
<feature type="compositionally biased region" description="Basic and acidic residues" evidence="1">
    <location>
        <begin position="10"/>
        <end position="21"/>
    </location>
</feature>
<gene>
    <name evidence="2" type="ORF">HD596_007084</name>
</gene>
<comment type="caution">
    <text evidence="2">The sequence shown here is derived from an EMBL/GenBank/DDBJ whole genome shotgun (WGS) entry which is preliminary data.</text>
</comment>
<organism evidence="2 3">
    <name type="scientific">Nonomuraea jabiensis</name>
    <dbReference type="NCBI Taxonomy" id="882448"/>
    <lineage>
        <taxon>Bacteria</taxon>
        <taxon>Bacillati</taxon>
        <taxon>Actinomycetota</taxon>
        <taxon>Actinomycetes</taxon>
        <taxon>Streptosporangiales</taxon>
        <taxon>Streptosporangiaceae</taxon>
        <taxon>Nonomuraea</taxon>
    </lineage>
</organism>
<reference evidence="2 3" key="1">
    <citation type="submission" date="2020-08" db="EMBL/GenBank/DDBJ databases">
        <title>Sequencing the genomes of 1000 actinobacteria strains.</title>
        <authorList>
            <person name="Klenk H.-P."/>
        </authorList>
    </citation>
    <scope>NUCLEOTIDE SEQUENCE [LARGE SCALE GENOMIC DNA]</scope>
    <source>
        <strain evidence="2 3">DSM 45507</strain>
    </source>
</reference>
<dbReference type="Proteomes" id="UP000579153">
    <property type="component" value="Unassembled WGS sequence"/>
</dbReference>
<dbReference type="EMBL" id="JACHMB010000001">
    <property type="protein sequence ID" value="MBB5780328.1"/>
    <property type="molecule type" value="Genomic_DNA"/>
</dbReference>
<sequence>MPAPMPSEPPPDREEPTDRPQRPRHRRSRGRPAQPPPRQDAGTPESAAVDRDLDALQARWPGWVITWGAWRQAYTAFECRDPLRCTVLEAGSPDQLQAAMAKAELELQARWPRPGERP</sequence>
<dbReference type="AlphaFoldDB" id="A0A7W9LE50"/>
<dbReference type="RefSeq" id="WP_185073699.1">
    <property type="nucleotide sequence ID" value="NZ_JACHMB010000001.1"/>
</dbReference>
<name>A0A7W9LE50_9ACTN</name>
<feature type="region of interest" description="Disordered" evidence="1">
    <location>
        <begin position="1"/>
        <end position="51"/>
    </location>
</feature>
<proteinExistence type="predicted"/>
<evidence type="ECO:0000313" key="2">
    <source>
        <dbReference type="EMBL" id="MBB5780328.1"/>
    </source>
</evidence>
<accession>A0A7W9LE50</accession>
<evidence type="ECO:0000256" key="1">
    <source>
        <dbReference type="SAM" id="MobiDB-lite"/>
    </source>
</evidence>
<keyword evidence="3" id="KW-1185">Reference proteome</keyword>
<evidence type="ECO:0000313" key="3">
    <source>
        <dbReference type="Proteomes" id="UP000579153"/>
    </source>
</evidence>